<evidence type="ECO:0000313" key="2">
    <source>
        <dbReference type="Proteomes" id="UP001295740"/>
    </source>
</evidence>
<name>A0AAI8VVU0_9PEZI</name>
<accession>A0AAI8VVU0</accession>
<evidence type="ECO:0000313" key="1">
    <source>
        <dbReference type="EMBL" id="CAJ2511594.1"/>
    </source>
</evidence>
<sequence>MRIPSTSITALAATACGLANAMRLPSLTELGPLLFDSTAVHDELEGRATSSRVALNGFSYAPMKWTGEIDDSGKEYSFYGTMQEVETQAQKVNPDFQMSDPNANATALAMKKIPIEGPFGYVTCHSDTWKAYTVEIRRIVKWQWKIKVKCSQRPNTCSQVQCARRGHERYNGHFITWCNLRDYEITEDCTAMAWGTEQILQYCRQHFAAGHNKNNDYRTYVGQSEYKIRTPTTDPPWS</sequence>
<reference evidence="1" key="1">
    <citation type="submission" date="2023-10" db="EMBL/GenBank/DDBJ databases">
        <authorList>
            <person name="Hackl T."/>
        </authorList>
    </citation>
    <scope>NUCLEOTIDE SEQUENCE</scope>
</reference>
<proteinExistence type="predicted"/>
<dbReference type="PROSITE" id="PS51257">
    <property type="entry name" value="PROKAR_LIPOPROTEIN"/>
    <property type="match status" value="1"/>
</dbReference>
<gene>
    <name evidence="1" type="ORF">KHLLAP_LOCUS12062</name>
</gene>
<dbReference type="Proteomes" id="UP001295740">
    <property type="component" value="Unassembled WGS sequence"/>
</dbReference>
<organism evidence="1 2">
    <name type="scientific">Anthostomella pinea</name>
    <dbReference type="NCBI Taxonomy" id="933095"/>
    <lineage>
        <taxon>Eukaryota</taxon>
        <taxon>Fungi</taxon>
        <taxon>Dikarya</taxon>
        <taxon>Ascomycota</taxon>
        <taxon>Pezizomycotina</taxon>
        <taxon>Sordariomycetes</taxon>
        <taxon>Xylariomycetidae</taxon>
        <taxon>Xylariales</taxon>
        <taxon>Xylariaceae</taxon>
        <taxon>Anthostomella</taxon>
    </lineage>
</organism>
<dbReference type="EMBL" id="CAUWAG010000018">
    <property type="protein sequence ID" value="CAJ2511594.1"/>
    <property type="molecule type" value="Genomic_DNA"/>
</dbReference>
<comment type="caution">
    <text evidence="1">The sequence shown here is derived from an EMBL/GenBank/DDBJ whole genome shotgun (WGS) entry which is preliminary data.</text>
</comment>
<dbReference type="AlphaFoldDB" id="A0AAI8VVU0"/>
<protein>
    <submittedName>
        <fullName evidence="1">Uu.00g072190.m01.CDS01</fullName>
    </submittedName>
</protein>
<keyword evidence="2" id="KW-1185">Reference proteome</keyword>